<dbReference type="InterPro" id="IPR017972">
    <property type="entry name" value="Cyt_P450_CS"/>
</dbReference>
<dbReference type="AlphaFoldDB" id="A0AAV0JUS0"/>
<gene>
    <name evidence="10" type="ORF">LITE_LOCUS16042</name>
</gene>
<evidence type="ECO:0000256" key="7">
    <source>
        <dbReference type="ARBA" id="ARBA00023033"/>
    </source>
</evidence>
<evidence type="ECO:0000256" key="9">
    <source>
        <dbReference type="RuleBase" id="RU000461"/>
    </source>
</evidence>
<keyword evidence="3 8" id="KW-0349">Heme</keyword>
<evidence type="ECO:0000256" key="5">
    <source>
        <dbReference type="ARBA" id="ARBA00023002"/>
    </source>
</evidence>
<feature type="binding site" description="axial binding residue" evidence="8">
    <location>
        <position position="463"/>
    </location>
    <ligand>
        <name>heme</name>
        <dbReference type="ChEBI" id="CHEBI:30413"/>
    </ligand>
    <ligandPart>
        <name>Fe</name>
        <dbReference type="ChEBI" id="CHEBI:18248"/>
    </ligandPart>
</feature>
<comment type="similarity">
    <text evidence="2 9">Belongs to the cytochrome P450 family.</text>
</comment>
<dbReference type="PRINTS" id="PR00463">
    <property type="entry name" value="EP450I"/>
</dbReference>
<evidence type="ECO:0000256" key="6">
    <source>
        <dbReference type="ARBA" id="ARBA00023004"/>
    </source>
</evidence>
<keyword evidence="11" id="KW-1185">Reference proteome</keyword>
<keyword evidence="6 8" id="KW-0408">Iron</keyword>
<dbReference type="GO" id="GO:0005506">
    <property type="term" value="F:iron ion binding"/>
    <property type="evidence" value="ECO:0007669"/>
    <property type="project" value="InterPro"/>
</dbReference>
<dbReference type="PROSITE" id="PS00086">
    <property type="entry name" value="CYTOCHROME_P450"/>
    <property type="match status" value="1"/>
</dbReference>
<dbReference type="InterPro" id="IPR036396">
    <property type="entry name" value="Cyt_P450_sf"/>
</dbReference>
<dbReference type="GO" id="GO:0004497">
    <property type="term" value="F:monooxygenase activity"/>
    <property type="evidence" value="ECO:0007669"/>
    <property type="project" value="UniProtKB-KW"/>
</dbReference>
<dbReference type="PRINTS" id="PR00385">
    <property type="entry name" value="P450"/>
</dbReference>
<dbReference type="Proteomes" id="UP001154282">
    <property type="component" value="Unassembled WGS sequence"/>
</dbReference>
<keyword evidence="4 8" id="KW-0479">Metal-binding</keyword>
<keyword evidence="5 9" id="KW-0560">Oxidoreductase</keyword>
<dbReference type="Pfam" id="PF00067">
    <property type="entry name" value="p450"/>
    <property type="match status" value="1"/>
</dbReference>
<comment type="cofactor">
    <cofactor evidence="1 8">
        <name>heme</name>
        <dbReference type="ChEBI" id="CHEBI:30413"/>
    </cofactor>
</comment>
<evidence type="ECO:0000256" key="3">
    <source>
        <dbReference type="ARBA" id="ARBA00022617"/>
    </source>
</evidence>
<comment type="caution">
    <text evidence="10">The sequence shown here is derived from an EMBL/GenBank/DDBJ whole genome shotgun (WGS) entry which is preliminary data.</text>
</comment>
<organism evidence="10 11">
    <name type="scientific">Linum tenue</name>
    <dbReference type="NCBI Taxonomy" id="586396"/>
    <lineage>
        <taxon>Eukaryota</taxon>
        <taxon>Viridiplantae</taxon>
        <taxon>Streptophyta</taxon>
        <taxon>Embryophyta</taxon>
        <taxon>Tracheophyta</taxon>
        <taxon>Spermatophyta</taxon>
        <taxon>Magnoliopsida</taxon>
        <taxon>eudicotyledons</taxon>
        <taxon>Gunneridae</taxon>
        <taxon>Pentapetalae</taxon>
        <taxon>rosids</taxon>
        <taxon>fabids</taxon>
        <taxon>Malpighiales</taxon>
        <taxon>Linaceae</taxon>
        <taxon>Linum</taxon>
    </lineage>
</organism>
<dbReference type="GO" id="GO:0006629">
    <property type="term" value="P:lipid metabolic process"/>
    <property type="evidence" value="ECO:0007669"/>
    <property type="project" value="UniProtKB-ARBA"/>
</dbReference>
<dbReference type="InterPro" id="IPR001128">
    <property type="entry name" value="Cyt_P450"/>
</dbReference>
<evidence type="ECO:0000256" key="8">
    <source>
        <dbReference type="PIRSR" id="PIRSR602401-1"/>
    </source>
</evidence>
<evidence type="ECO:0000256" key="4">
    <source>
        <dbReference type="ARBA" id="ARBA00022723"/>
    </source>
</evidence>
<evidence type="ECO:0008006" key="12">
    <source>
        <dbReference type="Google" id="ProtNLM"/>
    </source>
</evidence>
<evidence type="ECO:0000256" key="2">
    <source>
        <dbReference type="ARBA" id="ARBA00010617"/>
    </source>
</evidence>
<dbReference type="InterPro" id="IPR002401">
    <property type="entry name" value="Cyt_P450_E_grp-I"/>
</dbReference>
<name>A0AAV0JUS0_9ROSI</name>
<dbReference type="CDD" id="cd11064">
    <property type="entry name" value="CYP86A"/>
    <property type="match status" value="1"/>
</dbReference>
<dbReference type="GO" id="GO:0020037">
    <property type="term" value="F:heme binding"/>
    <property type="evidence" value="ECO:0007669"/>
    <property type="project" value="InterPro"/>
</dbReference>
<protein>
    <recommendedName>
        <fullName evidence="12">Cytochrome P450</fullName>
    </recommendedName>
</protein>
<evidence type="ECO:0000313" key="10">
    <source>
        <dbReference type="EMBL" id="CAI0413708.1"/>
    </source>
</evidence>
<evidence type="ECO:0000256" key="1">
    <source>
        <dbReference type="ARBA" id="ARBA00001971"/>
    </source>
</evidence>
<keyword evidence="7 9" id="KW-0503">Monooxygenase</keyword>
<accession>A0AAV0JUS0</accession>
<dbReference type="SUPFAM" id="SSF48264">
    <property type="entry name" value="Cytochrome P450"/>
    <property type="match status" value="1"/>
</dbReference>
<dbReference type="EMBL" id="CAMGYJ010000005">
    <property type="protein sequence ID" value="CAI0413708.1"/>
    <property type="molecule type" value="Genomic_DNA"/>
</dbReference>
<dbReference type="PANTHER" id="PTHR24296">
    <property type="entry name" value="CYTOCHROME P450"/>
    <property type="match status" value="1"/>
</dbReference>
<proteinExistence type="inferred from homology"/>
<dbReference type="GO" id="GO:0016705">
    <property type="term" value="F:oxidoreductase activity, acting on paired donors, with incorporation or reduction of molecular oxygen"/>
    <property type="evidence" value="ECO:0007669"/>
    <property type="project" value="InterPro"/>
</dbReference>
<reference evidence="10" key="1">
    <citation type="submission" date="2022-08" db="EMBL/GenBank/DDBJ databases">
        <authorList>
            <person name="Gutierrez-Valencia J."/>
        </authorList>
    </citation>
    <scope>NUCLEOTIDE SEQUENCE</scope>
</reference>
<dbReference type="Gene3D" id="1.10.630.10">
    <property type="entry name" value="Cytochrome P450"/>
    <property type="match status" value="1"/>
</dbReference>
<sequence length="517" mass="58595">MTTMSYINMFLGLVMAAGFLIRHWQRSRALMAPPLGTNWPVVGMLPTLLRHAADFHDFLTAVLRRQGGTVESKGPWLTDMDSIITSDPANVRHILSGNFGNYPKGPVMKDIFEPFGDGIFAVDFEPWVLQRKKLQLLMKNNRYKSLLEKAIHAKLESGIFPVLNHSAENNLKLDLQDVFQRFTFDIICITVLGFDPCSLNIGFQDVSLAEAFDDIEKAMFRRHVVPTTAWKLQNRLGIGAEKRLTIATNRFDHFLYDFISKRRNQLSNDQSRLHHAKRTEAPEFVDLLTAHIVEESQNDTALLIEDKFLRDMTLNLLGAGRSTIASTLVWFFWSLANNPNVENKILAELKSNPPASPQAHLYSEEEVNRLMYLHAAVLETLRLYPPSPINHKWAKEADTLPSGHRVRANTRVFFSVYSMARMEGTWGKDCEEFRPERWITEKGGIRLVPSHQFVTFNGGPRSCLGKEVSLIQLKMVAAAVLGRYKIQVVEGHSASFAVSTVLHMEHGLPVMISRRSA</sequence>
<evidence type="ECO:0000313" key="11">
    <source>
        <dbReference type="Proteomes" id="UP001154282"/>
    </source>
</evidence>